<dbReference type="SMART" id="SM01011">
    <property type="entry name" value="AMP_N"/>
    <property type="match status" value="1"/>
</dbReference>
<evidence type="ECO:0000259" key="8">
    <source>
        <dbReference type="SMART" id="SM01011"/>
    </source>
</evidence>
<dbReference type="Gene3D" id="3.90.230.10">
    <property type="entry name" value="Creatinase/methionine aminopeptidase superfamily"/>
    <property type="match status" value="1"/>
</dbReference>
<evidence type="ECO:0000256" key="3">
    <source>
        <dbReference type="ARBA" id="ARBA00008766"/>
    </source>
</evidence>
<dbReference type="Gene3D" id="3.40.350.10">
    <property type="entry name" value="Creatinase/prolidase N-terminal domain"/>
    <property type="match status" value="1"/>
</dbReference>
<protein>
    <recommendedName>
        <fullName evidence="4">Xaa-Pro aminopeptidase</fullName>
        <ecNumber evidence="4">3.4.11.9</ecNumber>
    </recommendedName>
</protein>
<keyword evidence="10" id="KW-1185">Reference proteome</keyword>
<dbReference type="Pfam" id="PF05195">
    <property type="entry name" value="AMP_N"/>
    <property type="match status" value="1"/>
</dbReference>
<dbReference type="InterPro" id="IPR036005">
    <property type="entry name" value="Creatinase/aminopeptidase-like"/>
</dbReference>
<feature type="domain" description="Aminopeptidase P N-terminal" evidence="8">
    <location>
        <begin position="3"/>
        <end position="135"/>
    </location>
</feature>
<name>A0A917HVC7_9SPHI</name>
<dbReference type="PANTHER" id="PTHR43226:SF4">
    <property type="entry name" value="XAA-PRO AMINOPEPTIDASE 3"/>
    <property type="match status" value="1"/>
</dbReference>
<evidence type="ECO:0000256" key="4">
    <source>
        <dbReference type="ARBA" id="ARBA00012574"/>
    </source>
</evidence>
<dbReference type="GO" id="GO:0005829">
    <property type="term" value="C:cytosol"/>
    <property type="evidence" value="ECO:0007669"/>
    <property type="project" value="TreeGrafter"/>
</dbReference>
<evidence type="ECO:0000313" key="10">
    <source>
        <dbReference type="Proteomes" id="UP000660862"/>
    </source>
</evidence>
<dbReference type="SUPFAM" id="SSF53092">
    <property type="entry name" value="Creatinase/prolidase N-terminal domain"/>
    <property type="match status" value="1"/>
</dbReference>
<proteinExistence type="inferred from homology"/>
<dbReference type="CDD" id="cd01087">
    <property type="entry name" value="Prolidase"/>
    <property type="match status" value="1"/>
</dbReference>
<evidence type="ECO:0000256" key="2">
    <source>
        <dbReference type="ARBA" id="ARBA00001936"/>
    </source>
</evidence>
<dbReference type="AlphaFoldDB" id="A0A917HVC7"/>
<accession>A0A917HVC7</accession>
<reference evidence="9" key="2">
    <citation type="submission" date="2020-09" db="EMBL/GenBank/DDBJ databases">
        <authorList>
            <person name="Sun Q."/>
            <person name="Zhou Y."/>
        </authorList>
    </citation>
    <scope>NUCLEOTIDE SEQUENCE</scope>
    <source>
        <strain evidence="9">CGMCC 1.12195</strain>
    </source>
</reference>
<comment type="catalytic activity">
    <reaction evidence="1">
        <text>Release of any N-terminal amino acid, including proline, that is linked to proline, even from a dipeptide or tripeptide.</text>
        <dbReference type="EC" id="3.4.11.9"/>
    </reaction>
</comment>
<keyword evidence="9" id="KW-0645">Protease</keyword>
<dbReference type="GO" id="GO:0070006">
    <property type="term" value="F:metalloaminopeptidase activity"/>
    <property type="evidence" value="ECO:0007669"/>
    <property type="project" value="InterPro"/>
</dbReference>
<comment type="similarity">
    <text evidence="3">Belongs to the peptidase M24B family.</text>
</comment>
<evidence type="ECO:0000256" key="5">
    <source>
        <dbReference type="ARBA" id="ARBA00022723"/>
    </source>
</evidence>
<organism evidence="9 10">
    <name type="scientific">Parapedobacter pyrenivorans</name>
    <dbReference type="NCBI Taxonomy" id="1305674"/>
    <lineage>
        <taxon>Bacteria</taxon>
        <taxon>Pseudomonadati</taxon>
        <taxon>Bacteroidota</taxon>
        <taxon>Sphingobacteriia</taxon>
        <taxon>Sphingobacteriales</taxon>
        <taxon>Sphingobacteriaceae</taxon>
        <taxon>Parapedobacter</taxon>
    </lineage>
</organism>
<dbReference type="Proteomes" id="UP000660862">
    <property type="component" value="Unassembled WGS sequence"/>
</dbReference>
<evidence type="ECO:0000256" key="6">
    <source>
        <dbReference type="ARBA" id="ARBA00022801"/>
    </source>
</evidence>
<comment type="caution">
    <text evidence="9">The sequence shown here is derived from an EMBL/GenBank/DDBJ whole genome shotgun (WGS) entry which is preliminary data.</text>
</comment>
<evidence type="ECO:0000256" key="7">
    <source>
        <dbReference type="ARBA" id="ARBA00023211"/>
    </source>
</evidence>
<reference evidence="9" key="1">
    <citation type="journal article" date="2014" name="Int. J. Syst. Evol. Microbiol.">
        <title>Complete genome sequence of Corynebacterium casei LMG S-19264T (=DSM 44701T), isolated from a smear-ripened cheese.</title>
        <authorList>
            <consortium name="US DOE Joint Genome Institute (JGI-PGF)"/>
            <person name="Walter F."/>
            <person name="Albersmeier A."/>
            <person name="Kalinowski J."/>
            <person name="Ruckert C."/>
        </authorList>
    </citation>
    <scope>NUCLEOTIDE SEQUENCE</scope>
    <source>
        <strain evidence="9">CGMCC 1.12195</strain>
    </source>
</reference>
<comment type="cofactor">
    <cofactor evidence="2">
        <name>Mn(2+)</name>
        <dbReference type="ChEBI" id="CHEBI:29035"/>
    </cofactor>
</comment>
<dbReference type="InterPro" id="IPR052433">
    <property type="entry name" value="X-Pro_dipept-like"/>
</dbReference>
<sequence>MMFSTQTYLKRRESLKKQVSKGVVLLLGNGEAPINFRDNTYPFRQDSTFLYYFGINAPQLAAVIDVDADRTVIFGDELTMDDIIWMGRLETLAEKAGKVGVTETLPANALPAMMQEALQRQRPVHFLPPYRPANAIRLSQLTGIPVAQLASSASVELIKAVVAQRSIKSAEELVEIERAVNISVDMHLAAMRLAMPGKTEQRVATEVHHVAQLAGSTLAYPTILTVRGEVLHNHHHGNVLQEGHLVLNDSGAETAMGYASDLTRTFPAGKTFTSLQGEAYEVVLHALQTATQALKPGTRYLDIHFLSCRMLVEGLNQLGLMQGDPEEAVAAGAHTLFFQCGTGHMMGLDVHDMEDLGEQYVGYTDTLPKDTVTFGLKSLRLGKELQAGYVLTVEPGLYFIPELIDRWKAEKKLARFINYERIEAFKGFGGIRIEDDIVITDTGHRILGQPLAKTVAEIEHIRSEAF</sequence>
<dbReference type="InterPro" id="IPR029149">
    <property type="entry name" value="Creatin/AminoP/Spt16_N"/>
</dbReference>
<keyword evidence="5" id="KW-0479">Metal-binding</keyword>
<dbReference type="InterPro" id="IPR007865">
    <property type="entry name" value="Aminopep_P_N"/>
</dbReference>
<keyword evidence="6" id="KW-0378">Hydrolase</keyword>
<dbReference type="RefSeq" id="WP_229738755.1">
    <property type="nucleotide sequence ID" value="NZ_BMER01000002.1"/>
</dbReference>
<keyword evidence="9" id="KW-0031">Aminopeptidase</keyword>
<dbReference type="SUPFAM" id="SSF55920">
    <property type="entry name" value="Creatinase/aminopeptidase"/>
    <property type="match status" value="1"/>
</dbReference>
<gene>
    <name evidence="9" type="ORF">GCM10007415_26810</name>
</gene>
<dbReference type="PANTHER" id="PTHR43226">
    <property type="entry name" value="XAA-PRO AMINOPEPTIDASE 3"/>
    <property type="match status" value="1"/>
</dbReference>
<dbReference type="EC" id="3.4.11.9" evidence="4"/>
<evidence type="ECO:0000313" key="9">
    <source>
        <dbReference type="EMBL" id="GGG90830.1"/>
    </source>
</evidence>
<dbReference type="Pfam" id="PF00557">
    <property type="entry name" value="Peptidase_M24"/>
    <property type="match status" value="1"/>
</dbReference>
<dbReference type="GO" id="GO:0030145">
    <property type="term" value="F:manganese ion binding"/>
    <property type="evidence" value="ECO:0007669"/>
    <property type="project" value="InterPro"/>
</dbReference>
<dbReference type="InterPro" id="IPR000994">
    <property type="entry name" value="Pept_M24"/>
</dbReference>
<evidence type="ECO:0000256" key="1">
    <source>
        <dbReference type="ARBA" id="ARBA00001424"/>
    </source>
</evidence>
<dbReference type="GO" id="GO:0006508">
    <property type="term" value="P:proteolysis"/>
    <property type="evidence" value="ECO:0007669"/>
    <property type="project" value="TreeGrafter"/>
</dbReference>
<dbReference type="EMBL" id="BMER01000002">
    <property type="protein sequence ID" value="GGG90830.1"/>
    <property type="molecule type" value="Genomic_DNA"/>
</dbReference>
<keyword evidence="7" id="KW-0464">Manganese</keyword>